<accession>A0A3A1P2I5</accession>
<dbReference type="InterPro" id="IPR021333">
    <property type="entry name" value="DUF2946"/>
</dbReference>
<keyword evidence="3" id="KW-1185">Reference proteome</keyword>
<reference evidence="2 3" key="1">
    <citation type="submission" date="2018-08" db="EMBL/GenBank/DDBJ databases">
        <title>Erythrobacter zhengii sp.nov., a bacterium isolated from deep-sea sediment.</title>
        <authorList>
            <person name="Fang C."/>
            <person name="Wu Y.-H."/>
            <person name="Sun C."/>
            <person name="Wang H."/>
            <person name="Cheng H."/>
            <person name="Meng F.-X."/>
            <person name="Wang C.-S."/>
            <person name="Xu X.-W."/>
        </authorList>
    </citation>
    <scope>NUCLEOTIDE SEQUENCE [LARGE SCALE GENOMIC DNA]</scope>
    <source>
        <strain evidence="2 3">CCTCC AB 2015396</strain>
    </source>
</reference>
<dbReference type="AlphaFoldDB" id="A0A3A1P2I5"/>
<sequence length="136" mass="14088">MPALRAFIMTRRHLAMALIGLALLLKAMIPAGFMLASDGGRTLTITICSDATNGLKQMQLAIPGKQPQGSPSETAQKDGHCAFAGLAKVAMGGADPFLLALAFAFILLLGLAPAGPALRQLPDHLRPPLRGPPALA</sequence>
<keyword evidence="1" id="KW-0472">Membrane</keyword>
<evidence type="ECO:0000313" key="3">
    <source>
        <dbReference type="Proteomes" id="UP000265366"/>
    </source>
</evidence>
<feature type="transmembrane region" description="Helical" evidence="1">
    <location>
        <begin position="97"/>
        <end position="118"/>
    </location>
</feature>
<dbReference type="OrthoDB" id="7428717at2"/>
<keyword evidence="1" id="KW-0812">Transmembrane</keyword>
<gene>
    <name evidence="2" type="ORF">D2V17_15560</name>
</gene>
<comment type="caution">
    <text evidence="2">The sequence shown here is derived from an EMBL/GenBank/DDBJ whole genome shotgun (WGS) entry which is preliminary data.</text>
</comment>
<evidence type="ECO:0008006" key="4">
    <source>
        <dbReference type="Google" id="ProtNLM"/>
    </source>
</evidence>
<evidence type="ECO:0000256" key="1">
    <source>
        <dbReference type="SAM" id="Phobius"/>
    </source>
</evidence>
<dbReference type="Proteomes" id="UP000265366">
    <property type="component" value="Unassembled WGS sequence"/>
</dbReference>
<proteinExistence type="predicted"/>
<dbReference type="Pfam" id="PF11162">
    <property type="entry name" value="DUF2946"/>
    <property type="match status" value="1"/>
</dbReference>
<name>A0A3A1P2I5_9SPHN</name>
<evidence type="ECO:0000313" key="2">
    <source>
        <dbReference type="EMBL" id="RIV82326.1"/>
    </source>
</evidence>
<keyword evidence="1" id="KW-1133">Transmembrane helix</keyword>
<dbReference type="EMBL" id="QXFM01000119">
    <property type="protein sequence ID" value="RIV82326.1"/>
    <property type="molecule type" value="Genomic_DNA"/>
</dbReference>
<organism evidence="2 3">
    <name type="scientific">Aurantiacibacter xanthus</name>
    <dbReference type="NCBI Taxonomy" id="1784712"/>
    <lineage>
        <taxon>Bacteria</taxon>
        <taxon>Pseudomonadati</taxon>
        <taxon>Pseudomonadota</taxon>
        <taxon>Alphaproteobacteria</taxon>
        <taxon>Sphingomonadales</taxon>
        <taxon>Erythrobacteraceae</taxon>
        <taxon>Aurantiacibacter</taxon>
    </lineage>
</organism>
<dbReference type="RefSeq" id="WP_119593728.1">
    <property type="nucleotide sequence ID" value="NZ_QXFM01000119.1"/>
</dbReference>
<protein>
    <recommendedName>
        <fullName evidence="4">DUF2946 domain-containing protein</fullName>
    </recommendedName>
</protein>